<reference evidence="2" key="1">
    <citation type="journal article" date="2022" name="Mol. Ecol. Resour.">
        <title>The genomes of chicory, endive, great burdock and yacon provide insights into Asteraceae palaeo-polyploidization history and plant inulin production.</title>
        <authorList>
            <person name="Fan W."/>
            <person name="Wang S."/>
            <person name="Wang H."/>
            <person name="Wang A."/>
            <person name="Jiang F."/>
            <person name="Liu H."/>
            <person name="Zhao H."/>
            <person name="Xu D."/>
            <person name="Zhang Y."/>
        </authorList>
    </citation>
    <scope>NUCLEOTIDE SEQUENCE [LARGE SCALE GENOMIC DNA]</scope>
    <source>
        <strain evidence="2">cv. Niubang</strain>
    </source>
</reference>
<keyword evidence="2" id="KW-1185">Reference proteome</keyword>
<gene>
    <name evidence="1" type="ORF">L6452_42647</name>
</gene>
<protein>
    <submittedName>
        <fullName evidence="1">Uncharacterized protein</fullName>
    </submittedName>
</protein>
<reference evidence="1 2" key="2">
    <citation type="journal article" date="2022" name="Mol. Ecol. Resour.">
        <title>The genomes of chicory, endive, great burdock and yacon provide insights into Asteraceae paleo-polyploidization history and plant inulin production.</title>
        <authorList>
            <person name="Fan W."/>
            <person name="Wang S."/>
            <person name="Wang H."/>
            <person name="Wang A."/>
            <person name="Jiang F."/>
            <person name="Liu H."/>
            <person name="Zhao H."/>
            <person name="Xu D."/>
            <person name="Zhang Y."/>
        </authorList>
    </citation>
    <scope>NUCLEOTIDE SEQUENCE [LARGE SCALE GENOMIC DNA]</scope>
    <source>
        <strain evidence="2">cv. Niubang</strain>
    </source>
</reference>
<evidence type="ECO:0000313" key="1">
    <source>
        <dbReference type="EMBL" id="KAI3667581.1"/>
    </source>
</evidence>
<organism evidence="1 2">
    <name type="scientific">Arctium lappa</name>
    <name type="common">Greater burdock</name>
    <name type="synonym">Lappa major</name>
    <dbReference type="NCBI Taxonomy" id="4217"/>
    <lineage>
        <taxon>Eukaryota</taxon>
        <taxon>Viridiplantae</taxon>
        <taxon>Streptophyta</taxon>
        <taxon>Embryophyta</taxon>
        <taxon>Tracheophyta</taxon>
        <taxon>Spermatophyta</taxon>
        <taxon>Magnoliopsida</taxon>
        <taxon>eudicotyledons</taxon>
        <taxon>Gunneridae</taxon>
        <taxon>Pentapetalae</taxon>
        <taxon>asterids</taxon>
        <taxon>campanulids</taxon>
        <taxon>Asterales</taxon>
        <taxon>Asteraceae</taxon>
        <taxon>Carduoideae</taxon>
        <taxon>Cardueae</taxon>
        <taxon>Arctiinae</taxon>
        <taxon>Arctium</taxon>
    </lineage>
</organism>
<name>A0ACB8XJZ0_ARCLA</name>
<evidence type="ECO:0000313" key="2">
    <source>
        <dbReference type="Proteomes" id="UP001055879"/>
    </source>
</evidence>
<dbReference type="Proteomes" id="UP001055879">
    <property type="component" value="Linkage Group LG17"/>
</dbReference>
<proteinExistence type="predicted"/>
<comment type="caution">
    <text evidence="1">The sequence shown here is derived from an EMBL/GenBank/DDBJ whole genome shotgun (WGS) entry which is preliminary data.</text>
</comment>
<accession>A0ACB8XJZ0</accession>
<sequence length="109" mass="11565">MDSASYWSDRSSRSKKKAMKPPKRGQIKRKIVAQIVNSAVSFASMATSRMMKNKGGGKEADSSSTCTSVPLTPSNSGRNSDGISDSDRSDFEVAEPGAEPCSVNSKNAT</sequence>
<dbReference type="EMBL" id="CM042063">
    <property type="protein sequence ID" value="KAI3667581.1"/>
    <property type="molecule type" value="Genomic_DNA"/>
</dbReference>